<proteinExistence type="predicted"/>
<reference evidence="1 2" key="1">
    <citation type="submission" date="2023-12" db="EMBL/GenBank/DDBJ databases">
        <title>the genome sequence of Hyalangium sp. s54d21.</title>
        <authorList>
            <person name="Zhang X."/>
        </authorList>
    </citation>
    <scope>NUCLEOTIDE SEQUENCE [LARGE SCALE GENOMIC DNA]</scope>
    <source>
        <strain evidence="2">s54d21</strain>
    </source>
</reference>
<dbReference type="CDD" id="cd20335">
    <property type="entry name" value="BRcat_RBR"/>
    <property type="match status" value="1"/>
</dbReference>
<accession>A0ABU5H5M8</accession>
<organism evidence="1 2">
    <name type="scientific">Hyalangium rubrum</name>
    <dbReference type="NCBI Taxonomy" id="3103134"/>
    <lineage>
        <taxon>Bacteria</taxon>
        <taxon>Pseudomonadati</taxon>
        <taxon>Myxococcota</taxon>
        <taxon>Myxococcia</taxon>
        <taxon>Myxococcales</taxon>
        <taxon>Cystobacterineae</taxon>
        <taxon>Archangiaceae</taxon>
        <taxon>Hyalangium</taxon>
    </lineage>
</organism>
<dbReference type="EMBL" id="JAXIVS010000006">
    <property type="protein sequence ID" value="MDY7228785.1"/>
    <property type="molecule type" value="Genomic_DNA"/>
</dbReference>
<name>A0ABU5H5M8_9BACT</name>
<dbReference type="NCBIfam" id="NF041770">
    <property type="entry name" value="CFI_box_CTERM"/>
    <property type="match status" value="1"/>
</dbReference>
<comment type="caution">
    <text evidence="1">The sequence shown here is derived from an EMBL/GenBank/DDBJ whole genome shotgun (WGS) entry which is preliminary data.</text>
</comment>
<sequence length="360" mass="39603">MCAALQPEELFQAAQERAAQIDVRRSGLPAALERVRADASALFARIPEPPLYRRAEDPARKAAEALLPEVERVLAMALAVSYEREAPAAIHGILAAVRAHGEALCHTVSGRLGQAESAWRRALELERAAHPTRNLVTQAPRQPPVFDKSSGASRYDPREAPHAKVKLVCPNTGCKRIDDYAFTASHAYHRFVCPACNTPFLAYFGELRMLEVESHRSSNRYLFTVDEIAGGGSSRIDFEEASGAEFPAARRDLLAFLYTEARELKAVVNVTNGRLMWISPAASCFLATAAFGEGAPELVAFRAFRDDVLRHHGLGRAFIRGYYRHGPGVAEWVVRHPRVRTGVRGALTLVHRGLIRSGHA</sequence>
<protein>
    <submittedName>
        <fullName evidence="1">CFI-box-CTERM domain-containing protein</fullName>
    </submittedName>
</protein>
<keyword evidence="2" id="KW-1185">Reference proteome</keyword>
<dbReference type="Proteomes" id="UP001291309">
    <property type="component" value="Unassembled WGS sequence"/>
</dbReference>
<dbReference type="InterPro" id="IPR049886">
    <property type="entry name" value="CFI_box_CTERM_dom"/>
</dbReference>
<dbReference type="RefSeq" id="WP_321547502.1">
    <property type="nucleotide sequence ID" value="NZ_JAXIVS010000006.1"/>
</dbReference>
<evidence type="ECO:0000313" key="2">
    <source>
        <dbReference type="Proteomes" id="UP001291309"/>
    </source>
</evidence>
<gene>
    <name evidence="1" type="ORF">SYV04_20340</name>
</gene>
<evidence type="ECO:0000313" key="1">
    <source>
        <dbReference type="EMBL" id="MDY7228785.1"/>
    </source>
</evidence>